<reference evidence="11 12" key="1">
    <citation type="submission" date="2019-08" db="EMBL/GenBank/DDBJ databases">
        <title>Calorimonas adulescens gen. nov., sp. nov., an anaerobic thermophilic bacterium from Sakhalin hot spring.</title>
        <authorList>
            <person name="Khomyakova M.A."/>
            <person name="Merkel A.Y."/>
            <person name="Novikov A."/>
            <person name="Bonch-Osmolovskaya E.A."/>
            <person name="Slobodkin A.I."/>
        </authorList>
    </citation>
    <scope>NUCLEOTIDE SEQUENCE [LARGE SCALE GENOMIC DNA]</scope>
    <source>
        <strain evidence="11 12">A05MB</strain>
    </source>
</reference>
<keyword evidence="3 10" id="KW-0813">Transport</keyword>
<evidence type="ECO:0000256" key="10">
    <source>
        <dbReference type="RuleBase" id="RU365087"/>
    </source>
</evidence>
<dbReference type="EMBL" id="VTPS01000016">
    <property type="protein sequence ID" value="TZE81228.1"/>
    <property type="molecule type" value="Genomic_DNA"/>
</dbReference>
<gene>
    <name evidence="11" type="primary">secG</name>
    <name evidence="11" type="ORF">FWJ32_10170</name>
</gene>
<dbReference type="GO" id="GO:0005886">
    <property type="term" value="C:plasma membrane"/>
    <property type="evidence" value="ECO:0007669"/>
    <property type="project" value="UniProtKB-SubCell"/>
</dbReference>
<keyword evidence="5 10" id="KW-0812">Transmembrane</keyword>
<dbReference type="RefSeq" id="WP_149545843.1">
    <property type="nucleotide sequence ID" value="NZ_VTPS01000016.1"/>
</dbReference>
<accession>A0A5D8QD05</accession>
<evidence type="ECO:0000256" key="5">
    <source>
        <dbReference type="ARBA" id="ARBA00022692"/>
    </source>
</evidence>
<evidence type="ECO:0000256" key="9">
    <source>
        <dbReference type="ARBA" id="ARBA00023136"/>
    </source>
</evidence>
<feature type="transmembrane region" description="Helical" evidence="10">
    <location>
        <begin position="53"/>
        <end position="75"/>
    </location>
</feature>
<comment type="function">
    <text evidence="10">Involved in protein export. Participates in an early event of protein translocation.</text>
</comment>
<comment type="subcellular location">
    <subcellularLocation>
        <location evidence="1 10">Cell membrane</location>
        <topology evidence="1 10">Multi-pass membrane protein</topology>
    </subcellularLocation>
</comment>
<dbReference type="InterPro" id="IPR004692">
    <property type="entry name" value="SecG"/>
</dbReference>
<dbReference type="PANTHER" id="PTHR34182">
    <property type="entry name" value="PROTEIN-EXPORT MEMBRANE PROTEIN SECG"/>
    <property type="match status" value="1"/>
</dbReference>
<evidence type="ECO:0000256" key="6">
    <source>
        <dbReference type="ARBA" id="ARBA00022927"/>
    </source>
</evidence>
<dbReference type="PANTHER" id="PTHR34182:SF1">
    <property type="entry name" value="PROTEIN-EXPORT MEMBRANE PROTEIN SECG"/>
    <property type="match status" value="1"/>
</dbReference>
<keyword evidence="8 10" id="KW-0811">Translocation</keyword>
<dbReference type="PRINTS" id="PR01651">
    <property type="entry name" value="SECGEXPORT"/>
</dbReference>
<evidence type="ECO:0000256" key="8">
    <source>
        <dbReference type="ARBA" id="ARBA00023010"/>
    </source>
</evidence>
<evidence type="ECO:0000256" key="3">
    <source>
        <dbReference type="ARBA" id="ARBA00022448"/>
    </source>
</evidence>
<dbReference type="GO" id="GO:0015450">
    <property type="term" value="F:protein-transporting ATPase activity"/>
    <property type="evidence" value="ECO:0007669"/>
    <property type="project" value="UniProtKB-UniRule"/>
</dbReference>
<organism evidence="11 12">
    <name type="scientific">Calorimonas adulescens</name>
    <dbReference type="NCBI Taxonomy" id="2606906"/>
    <lineage>
        <taxon>Bacteria</taxon>
        <taxon>Bacillati</taxon>
        <taxon>Bacillota</taxon>
        <taxon>Clostridia</taxon>
        <taxon>Thermoanaerobacterales</taxon>
        <taxon>Thermoanaerobacteraceae</taxon>
        <taxon>Calorimonas</taxon>
    </lineage>
</organism>
<comment type="caution">
    <text evidence="10">Lacks conserved residue(s) required for the propagation of feature annotation.</text>
</comment>
<evidence type="ECO:0000313" key="11">
    <source>
        <dbReference type="EMBL" id="TZE81228.1"/>
    </source>
</evidence>
<sequence length="77" mass="8099">MVTALKVLHLIIAITLTATVLLQSAKESGVQGVVAGGAESLFGKNRARTLDAMFARITTISAIAFIVTSVLLTILMR</sequence>
<dbReference type="GO" id="GO:0043952">
    <property type="term" value="P:protein transport by the Sec complex"/>
    <property type="evidence" value="ECO:0007669"/>
    <property type="project" value="TreeGrafter"/>
</dbReference>
<keyword evidence="6 10" id="KW-0653">Protein transport</keyword>
<keyword evidence="7 10" id="KW-1133">Transmembrane helix</keyword>
<evidence type="ECO:0000256" key="4">
    <source>
        <dbReference type="ARBA" id="ARBA00022475"/>
    </source>
</evidence>
<comment type="similarity">
    <text evidence="2 10">Belongs to the SecG family.</text>
</comment>
<evidence type="ECO:0000256" key="7">
    <source>
        <dbReference type="ARBA" id="ARBA00022989"/>
    </source>
</evidence>
<name>A0A5D8QD05_9THEO</name>
<dbReference type="Pfam" id="PF03840">
    <property type="entry name" value="SecG"/>
    <property type="match status" value="1"/>
</dbReference>
<evidence type="ECO:0000256" key="1">
    <source>
        <dbReference type="ARBA" id="ARBA00004651"/>
    </source>
</evidence>
<dbReference type="GO" id="GO:0009306">
    <property type="term" value="P:protein secretion"/>
    <property type="evidence" value="ECO:0007669"/>
    <property type="project" value="UniProtKB-UniRule"/>
</dbReference>
<dbReference type="AlphaFoldDB" id="A0A5D8QD05"/>
<evidence type="ECO:0000313" key="12">
    <source>
        <dbReference type="Proteomes" id="UP000322976"/>
    </source>
</evidence>
<dbReference type="NCBIfam" id="TIGR00810">
    <property type="entry name" value="secG"/>
    <property type="match status" value="1"/>
</dbReference>
<dbReference type="GO" id="GO:0065002">
    <property type="term" value="P:intracellular protein transmembrane transport"/>
    <property type="evidence" value="ECO:0007669"/>
    <property type="project" value="TreeGrafter"/>
</dbReference>
<evidence type="ECO:0000256" key="2">
    <source>
        <dbReference type="ARBA" id="ARBA00008445"/>
    </source>
</evidence>
<dbReference type="Proteomes" id="UP000322976">
    <property type="component" value="Unassembled WGS sequence"/>
</dbReference>
<protein>
    <recommendedName>
        <fullName evidence="10">Protein-export membrane protein SecG</fullName>
    </recommendedName>
</protein>
<proteinExistence type="inferred from homology"/>
<keyword evidence="12" id="KW-1185">Reference proteome</keyword>
<keyword evidence="9 10" id="KW-0472">Membrane</keyword>
<keyword evidence="4 10" id="KW-1003">Cell membrane</keyword>
<comment type="caution">
    <text evidence="11">The sequence shown here is derived from an EMBL/GenBank/DDBJ whole genome shotgun (WGS) entry which is preliminary data.</text>
</comment>